<keyword evidence="7" id="KW-1185">Reference proteome</keyword>
<accession>A0A7X0RXK4</accession>
<evidence type="ECO:0000256" key="2">
    <source>
        <dbReference type="ARBA" id="ARBA00023125"/>
    </source>
</evidence>
<dbReference type="GO" id="GO:0003700">
    <property type="term" value="F:DNA-binding transcription factor activity"/>
    <property type="evidence" value="ECO:0007669"/>
    <property type="project" value="TreeGrafter"/>
</dbReference>
<dbReference type="EMBL" id="JACJVP010000077">
    <property type="protein sequence ID" value="MBB6675513.1"/>
    <property type="molecule type" value="Genomic_DNA"/>
</dbReference>
<evidence type="ECO:0000256" key="3">
    <source>
        <dbReference type="ARBA" id="ARBA00023163"/>
    </source>
</evidence>
<dbReference type="InterPro" id="IPR009057">
    <property type="entry name" value="Homeodomain-like_sf"/>
</dbReference>
<evidence type="ECO:0000313" key="7">
    <source>
        <dbReference type="Proteomes" id="UP000547209"/>
    </source>
</evidence>
<dbReference type="GO" id="GO:0045892">
    <property type="term" value="P:negative regulation of DNA-templated transcription"/>
    <property type="evidence" value="ECO:0007669"/>
    <property type="project" value="UniProtKB-ARBA"/>
</dbReference>
<keyword evidence="2 4" id="KW-0238">DNA-binding</keyword>
<dbReference type="PANTHER" id="PTHR30055:SF234">
    <property type="entry name" value="HTH-TYPE TRANSCRIPTIONAL REGULATOR BETI"/>
    <property type="match status" value="1"/>
</dbReference>
<dbReference type="GO" id="GO:0000976">
    <property type="term" value="F:transcription cis-regulatory region binding"/>
    <property type="evidence" value="ECO:0007669"/>
    <property type="project" value="TreeGrafter"/>
</dbReference>
<dbReference type="PANTHER" id="PTHR30055">
    <property type="entry name" value="HTH-TYPE TRANSCRIPTIONAL REGULATOR RUTR"/>
    <property type="match status" value="1"/>
</dbReference>
<evidence type="ECO:0000256" key="1">
    <source>
        <dbReference type="ARBA" id="ARBA00023015"/>
    </source>
</evidence>
<comment type="caution">
    <text evidence="6">The sequence shown here is derived from an EMBL/GenBank/DDBJ whole genome shotgun (WGS) entry which is preliminary data.</text>
</comment>
<dbReference type="InterPro" id="IPR050109">
    <property type="entry name" value="HTH-type_TetR-like_transc_reg"/>
</dbReference>
<dbReference type="FunFam" id="1.10.10.60:FF:000141">
    <property type="entry name" value="TetR family transcriptional regulator"/>
    <property type="match status" value="1"/>
</dbReference>
<dbReference type="Gene3D" id="1.10.357.10">
    <property type="entry name" value="Tetracycline Repressor, domain 2"/>
    <property type="match status" value="1"/>
</dbReference>
<evidence type="ECO:0000313" key="6">
    <source>
        <dbReference type="EMBL" id="MBB6675513.1"/>
    </source>
</evidence>
<evidence type="ECO:0000256" key="4">
    <source>
        <dbReference type="PROSITE-ProRule" id="PRU00335"/>
    </source>
</evidence>
<gene>
    <name evidence="6" type="ORF">H7C19_33120</name>
</gene>
<organism evidence="6 7">
    <name type="scientific">Cohnella nanjingensis</name>
    <dbReference type="NCBI Taxonomy" id="1387779"/>
    <lineage>
        <taxon>Bacteria</taxon>
        <taxon>Bacillati</taxon>
        <taxon>Bacillota</taxon>
        <taxon>Bacilli</taxon>
        <taxon>Bacillales</taxon>
        <taxon>Paenibacillaceae</taxon>
        <taxon>Cohnella</taxon>
    </lineage>
</organism>
<dbReference type="PRINTS" id="PR00455">
    <property type="entry name" value="HTHTETR"/>
</dbReference>
<keyword evidence="3" id="KW-0804">Transcription</keyword>
<dbReference type="AlphaFoldDB" id="A0A7X0RXK4"/>
<dbReference type="RefSeq" id="WP_185673363.1">
    <property type="nucleotide sequence ID" value="NZ_JACJVP010000077.1"/>
</dbReference>
<dbReference type="PROSITE" id="PS50977">
    <property type="entry name" value="HTH_TETR_2"/>
    <property type="match status" value="1"/>
</dbReference>
<dbReference type="SUPFAM" id="SSF46689">
    <property type="entry name" value="Homeodomain-like"/>
    <property type="match status" value="1"/>
</dbReference>
<evidence type="ECO:0000259" key="5">
    <source>
        <dbReference type="PROSITE" id="PS50977"/>
    </source>
</evidence>
<reference evidence="6 7" key="1">
    <citation type="submission" date="2020-08" db="EMBL/GenBank/DDBJ databases">
        <title>Cohnella phylogeny.</title>
        <authorList>
            <person name="Dunlap C."/>
        </authorList>
    </citation>
    <scope>NUCLEOTIDE SEQUENCE [LARGE SCALE GENOMIC DNA]</scope>
    <source>
        <strain evidence="6 7">DSM 28246</strain>
    </source>
</reference>
<sequence>MPTRQKLRSEETKQAILSAAGKRFAERGYEAVTMREIAKEAGCSHTTIYIYFKDKEELLHALSMPSLSALKDQFDAFLLQSDGSPESKLKDMSMAFIRFCLQNKTMHALFFLTKSTSVETPEPGLAINELRIALFGQIRRQLQACLRIEAQDRRLLAYGRMYFYMLHGIVSTYTHAEEPVQALVEELGATFEEAFAVLLAGMRAQMTNGG</sequence>
<dbReference type="Pfam" id="PF00440">
    <property type="entry name" value="TetR_N"/>
    <property type="match status" value="1"/>
</dbReference>
<keyword evidence="1" id="KW-0805">Transcription regulation</keyword>
<protein>
    <submittedName>
        <fullName evidence="6">TetR/AcrR family transcriptional regulator</fullName>
    </submittedName>
</protein>
<proteinExistence type="predicted"/>
<feature type="DNA-binding region" description="H-T-H motif" evidence="4">
    <location>
        <begin position="33"/>
        <end position="52"/>
    </location>
</feature>
<dbReference type="InterPro" id="IPR001647">
    <property type="entry name" value="HTH_TetR"/>
</dbReference>
<feature type="domain" description="HTH tetR-type" evidence="5">
    <location>
        <begin position="10"/>
        <end position="70"/>
    </location>
</feature>
<dbReference type="Proteomes" id="UP000547209">
    <property type="component" value="Unassembled WGS sequence"/>
</dbReference>
<name>A0A7X0RXK4_9BACL</name>